<accession>A0ABQ3YII5</accession>
<evidence type="ECO:0000259" key="2">
    <source>
        <dbReference type="Pfam" id="PF11695"/>
    </source>
</evidence>
<organism evidence="3 4">
    <name type="scientific">Paractinoplanes deccanensis</name>
    <dbReference type="NCBI Taxonomy" id="113561"/>
    <lineage>
        <taxon>Bacteria</taxon>
        <taxon>Bacillati</taxon>
        <taxon>Actinomycetota</taxon>
        <taxon>Actinomycetes</taxon>
        <taxon>Micromonosporales</taxon>
        <taxon>Micromonosporaceae</taxon>
        <taxon>Paractinoplanes</taxon>
    </lineage>
</organism>
<feature type="compositionally biased region" description="Basic and acidic residues" evidence="1">
    <location>
        <begin position="166"/>
        <end position="176"/>
    </location>
</feature>
<dbReference type="InterPro" id="IPR021708">
    <property type="entry name" value="DUF3291"/>
</dbReference>
<dbReference type="InterPro" id="IPR011008">
    <property type="entry name" value="Dimeric_a/b-barrel"/>
</dbReference>
<gene>
    <name evidence="3" type="ORF">Ade02nite_84530</name>
</gene>
<comment type="caution">
    <text evidence="3">The sequence shown here is derived from an EMBL/GenBank/DDBJ whole genome shotgun (WGS) entry which is preliminary data.</text>
</comment>
<evidence type="ECO:0000313" key="4">
    <source>
        <dbReference type="Proteomes" id="UP000609879"/>
    </source>
</evidence>
<name>A0ABQ3YII5_9ACTN</name>
<sequence>MTLEAGAGGLGTMDAFHLAQINTARLRAPLTDPSMADFVEGLTRMNELADRSPGFVWRLEGDNGDGTIARPADPLRIYTLSVWETPEHLRAYAYQSEHLDYLRRRREWFHPNGSEAALVLWWVPAGTTPTLRQGISRLDRLRAGGPTPEGFTFRQMFPAPAVRRAPSPERLAREEGTAPEPSPL</sequence>
<protein>
    <recommendedName>
        <fullName evidence="2">DUF3291 domain-containing protein</fullName>
    </recommendedName>
</protein>
<feature type="domain" description="DUF3291" evidence="2">
    <location>
        <begin position="18"/>
        <end position="155"/>
    </location>
</feature>
<proteinExistence type="predicted"/>
<evidence type="ECO:0000313" key="3">
    <source>
        <dbReference type="EMBL" id="GID79812.1"/>
    </source>
</evidence>
<feature type="region of interest" description="Disordered" evidence="1">
    <location>
        <begin position="162"/>
        <end position="184"/>
    </location>
</feature>
<dbReference type="EMBL" id="BOMI01000178">
    <property type="protein sequence ID" value="GID79812.1"/>
    <property type="molecule type" value="Genomic_DNA"/>
</dbReference>
<reference evidence="3 4" key="1">
    <citation type="submission" date="2021-01" db="EMBL/GenBank/DDBJ databases">
        <title>Whole genome shotgun sequence of Actinoplanes deccanensis NBRC 13994.</title>
        <authorList>
            <person name="Komaki H."/>
            <person name="Tamura T."/>
        </authorList>
    </citation>
    <scope>NUCLEOTIDE SEQUENCE [LARGE SCALE GENOMIC DNA]</scope>
    <source>
        <strain evidence="3 4">NBRC 13994</strain>
    </source>
</reference>
<dbReference type="Proteomes" id="UP000609879">
    <property type="component" value="Unassembled WGS sequence"/>
</dbReference>
<dbReference type="SUPFAM" id="SSF54909">
    <property type="entry name" value="Dimeric alpha+beta barrel"/>
    <property type="match status" value="1"/>
</dbReference>
<evidence type="ECO:0000256" key="1">
    <source>
        <dbReference type="SAM" id="MobiDB-lite"/>
    </source>
</evidence>
<keyword evidence="4" id="KW-1185">Reference proteome</keyword>
<dbReference type="Pfam" id="PF11695">
    <property type="entry name" value="DUF3291"/>
    <property type="match status" value="1"/>
</dbReference>